<feature type="domain" description="Glucose-methanol-choline oxidoreductase N-terminal" evidence="6">
    <location>
        <begin position="212"/>
        <end position="269"/>
    </location>
</feature>
<dbReference type="InterPro" id="IPR000172">
    <property type="entry name" value="GMC_OxRdtase_N"/>
</dbReference>
<keyword evidence="3" id="KW-0274">FAD</keyword>
<dbReference type="InterPro" id="IPR036188">
    <property type="entry name" value="FAD/NAD-bd_sf"/>
</dbReference>
<dbReference type="GO" id="GO:0016614">
    <property type="term" value="F:oxidoreductase activity, acting on CH-OH group of donors"/>
    <property type="evidence" value="ECO:0007669"/>
    <property type="project" value="InterPro"/>
</dbReference>
<evidence type="ECO:0000256" key="2">
    <source>
        <dbReference type="ARBA" id="ARBA00022630"/>
    </source>
</evidence>
<name>A0AAE0DWJ2_9ROSI</name>
<comment type="similarity">
    <text evidence="1">Belongs to the GMC oxidoreductase family.</text>
</comment>
<dbReference type="Gene3D" id="3.50.50.60">
    <property type="entry name" value="FAD/NAD(P)-binding domain"/>
    <property type="match status" value="1"/>
</dbReference>
<evidence type="ECO:0000256" key="5">
    <source>
        <dbReference type="SAM" id="Phobius"/>
    </source>
</evidence>
<accession>A0AAE0DWJ2</accession>
<feature type="non-terminal residue" evidence="7">
    <location>
        <position position="271"/>
    </location>
</feature>
<keyword evidence="5" id="KW-1133">Transmembrane helix</keyword>
<dbReference type="Pfam" id="PF13450">
    <property type="entry name" value="NAD_binding_8"/>
    <property type="match status" value="1"/>
</dbReference>
<dbReference type="GO" id="GO:0050660">
    <property type="term" value="F:flavin adenine dinucleotide binding"/>
    <property type="evidence" value="ECO:0007669"/>
    <property type="project" value="InterPro"/>
</dbReference>
<dbReference type="SUPFAM" id="SSF51905">
    <property type="entry name" value="FAD/NAD(P)-binding domain"/>
    <property type="match status" value="1"/>
</dbReference>
<evidence type="ECO:0000259" key="6">
    <source>
        <dbReference type="Pfam" id="PF00732"/>
    </source>
</evidence>
<dbReference type="EMBL" id="JANJYJ010000008">
    <property type="protein sequence ID" value="KAK3193486.1"/>
    <property type="molecule type" value="Genomic_DNA"/>
</dbReference>
<organism evidence="7 8">
    <name type="scientific">Dipteronia sinensis</name>
    <dbReference type="NCBI Taxonomy" id="43782"/>
    <lineage>
        <taxon>Eukaryota</taxon>
        <taxon>Viridiplantae</taxon>
        <taxon>Streptophyta</taxon>
        <taxon>Embryophyta</taxon>
        <taxon>Tracheophyta</taxon>
        <taxon>Spermatophyta</taxon>
        <taxon>Magnoliopsida</taxon>
        <taxon>eudicotyledons</taxon>
        <taxon>Gunneridae</taxon>
        <taxon>Pentapetalae</taxon>
        <taxon>rosids</taxon>
        <taxon>malvids</taxon>
        <taxon>Sapindales</taxon>
        <taxon>Sapindaceae</taxon>
        <taxon>Hippocastanoideae</taxon>
        <taxon>Acereae</taxon>
        <taxon>Dipteronia</taxon>
    </lineage>
</organism>
<evidence type="ECO:0000256" key="3">
    <source>
        <dbReference type="ARBA" id="ARBA00022827"/>
    </source>
</evidence>
<dbReference type="AlphaFoldDB" id="A0AAE0DWJ2"/>
<proteinExistence type="inferred from homology"/>
<keyword evidence="5" id="KW-0472">Membrane</keyword>
<evidence type="ECO:0000313" key="7">
    <source>
        <dbReference type="EMBL" id="KAK3193486.1"/>
    </source>
</evidence>
<sequence length="271" mass="30323">SRALGKRGLPRALFLVSLVLTILSYRLGTLLLCGYLCFDWKWPFIHNFSQLSLEKREQILKRWSRERLLIPLRVVFVLIKLFCLHNFFSRTDENSNNLVLEAIGYHVEDTREALKKKKPQEERPLQKGIIETRLENDSTLVQALIEQGFQVTEDPEHNVYKIKCDVVIVGSGCGGGVTAALLASSGLKVVVLEKGNYFVGEDYSSLEGPSMLELYEAGGFFSSIDGNIMILAGSTVGGGSAVNWAASIRSPNSLLQEWSVDHKIHFFRSSN</sequence>
<feature type="transmembrane region" description="Helical" evidence="5">
    <location>
        <begin position="12"/>
        <end position="38"/>
    </location>
</feature>
<keyword evidence="8" id="KW-1185">Reference proteome</keyword>
<dbReference type="PANTHER" id="PTHR46056">
    <property type="entry name" value="LONG-CHAIN-ALCOHOL OXIDASE"/>
    <property type="match status" value="1"/>
</dbReference>
<protein>
    <recommendedName>
        <fullName evidence="6">Glucose-methanol-choline oxidoreductase N-terminal domain-containing protein</fullName>
    </recommendedName>
</protein>
<comment type="caution">
    <text evidence="7">The sequence shown here is derived from an EMBL/GenBank/DDBJ whole genome shotgun (WGS) entry which is preliminary data.</text>
</comment>
<keyword evidence="4" id="KW-0560">Oxidoreductase</keyword>
<reference evidence="7" key="1">
    <citation type="journal article" date="2023" name="Plant J.">
        <title>Genome sequences and population genomics provide insights into the demographic history, inbreeding, and mutation load of two 'living fossil' tree species of Dipteronia.</title>
        <authorList>
            <person name="Feng Y."/>
            <person name="Comes H.P."/>
            <person name="Chen J."/>
            <person name="Zhu S."/>
            <person name="Lu R."/>
            <person name="Zhang X."/>
            <person name="Li P."/>
            <person name="Qiu J."/>
            <person name="Olsen K.M."/>
            <person name="Qiu Y."/>
        </authorList>
    </citation>
    <scope>NUCLEOTIDE SEQUENCE</scope>
    <source>
        <strain evidence="7">NBL</strain>
    </source>
</reference>
<gene>
    <name evidence="7" type="ORF">Dsin_024796</name>
</gene>
<dbReference type="PANTHER" id="PTHR46056:SF12">
    <property type="entry name" value="LONG-CHAIN-ALCOHOL OXIDASE"/>
    <property type="match status" value="1"/>
</dbReference>
<keyword evidence="5" id="KW-0812">Transmembrane</keyword>
<dbReference type="Proteomes" id="UP001281410">
    <property type="component" value="Unassembled WGS sequence"/>
</dbReference>
<keyword evidence="2" id="KW-0285">Flavoprotein</keyword>
<evidence type="ECO:0000256" key="4">
    <source>
        <dbReference type="ARBA" id="ARBA00023002"/>
    </source>
</evidence>
<evidence type="ECO:0000313" key="8">
    <source>
        <dbReference type="Proteomes" id="UP001281410"/>
    </source>
</evidence>
<dbReference type="Pfam" id="PF00732">
    <property type="entry name" value="GMC_oxred_N"/>
    <property type="match status" value="1"/>
</dbReference>
<evidence type="ECO:0000256" key="1">
    <source>
        <dbReference type="ARBA" id="ARBA00010790"/>
    </source>
</evidence>